<keyword evidence="2" id="KW-0201">Cytochrome c-type biogenesis</keyword>
<dbReference type="Proteomes" id="UP000648801">
    <property type="component" value="Unassembled WGS sequence"/>
</dbReference>
<evidence type="ECO:0000256" key="3">
    <source>
        <dbReference type="ARBA" id="ARBA00023157"/>
    </source>
</evidence>
<evidence type="ECO:0000313" key="7">
    <source>
        <dbReference type="EMBL" id="GGA67612.1"/>
    </source>
</evidence>
<dbReference type="AlphaFoldDB" id="A0A916RSJ7"/>
<dbReference type="Gene3D" id="3.40.30.10">
    <property type="entry name" value="Glutaredoxin"/>
    <property type="match status" value="1"/>
</dbReference>
<gene>
    <name evidence="7" type="ORF">GCM10011507_18950</name>
</gene>
<dbReference type="InterPro" id="IPR017937">
    <property type="entry name" value="Thioredoxin_CS"/>
</dbReference>
<dbReference type="PROSITE" id="PS00194">
    <property type="entry name" value="THIOREDOXIN_1"/>
    <property type="match status" value="1"/>
</dbReference>
<evidence type="ECO:0000313" key="8">
    <source>
        <dbReference type="Proteomes" id="UP000648801"/>
    </source>
</evidence>
<dbReference type="GO" id="GO:0016209">
    <property type="term" value="F:antioxidant activity"/>
    <property type="evidence" value="ECO:0007669"/>
    <property type="project" value="InterPro"/>
</dbReference>
<protein>
    <recommendedName>
        <fullName evidence="6">Thioredoxin domain-containing protein</fullName>
    </recommendedName>
</protein>
<dbReference type="PANTHER" id="PTHR42852">
    <property type="entry name" value="THIOL:DISULFIDE INTERCHANGE PROTEIN DSBE"/>
    <property type="match status" value="1"/>
</dbReference>
<feature type="signal peptide" evidence="5">
    <location>
        <begin position="1"/>
        <end position="28"/>
    </location>
</feature>
<dbReference type="InterPro" id="IPR011990">
    <property type="entry name" value="TPR-like_helical_dom_sf"/>
</dbReference>
<organism evidence="7 8">
    <name type="scientific">Edaphobacter acidisoli</name>
    <dbReference type="NCBI Taxonomy" id="2040573"/>
    <lineage>
        <taxon>Bacteria</taxon>
        <taxon>Pseudomonadati</taxon>
        <taxon>Acidobacteriota</taxon>
        <taxon>Terriglobia</taxon>
        <taxon>Terriglobales</taxon>
        <taxon>Acidobacteriaceae</taxon>
        <taxon>Edaphobacter</taxon>
    </lineage>
</organism>
<dbReference type="EMBL" id="BMJB01000001">
    <property type="protein sequence ID" value="GGA67612.1"/>
    <property type="molecule type" value="Genomic_DNA"/>
</dbReference>
<keyword evidence="5" id="KW-0732">Signal</keyword>
<dbReference type="GO" id="GO:0030313">
    <property type="term" value="C:cell envelope"/>
    <property type="evidence" value="ECO:0007669"/>
    <property type="project" value="UniProtKB-SubCell"/>
</dbReference>
<feature type="chain" id="PRO_5036767279" description="Thioredoxin domain-containing protein" evidence="5">
    <location>
        <begin position="29"/>
        <end position="354"/>
    </location>
</feature>
<evidence type="ECO:0000256" key="1">
    <source>
        <dbReference type="ARBA" id="ARBA00004196"/>
    </source>
</evidence>
<evidence type="ECO:0000256" key="4">
    <source>
        <dbReference type="ARBA" id="ARBA00023284"/>
    </source>
</evidence>
<dbReference type="PANTHER" id="PTHR42852:SF6">
    <property type="entry name" value="THIOL:DISULFIDE INTERCHANGE PROTEIN DSBE"/>
    <property type="match status" value="1"/>
</dbReference>
<keyword evidence="8" id="KW-1185">Reference proteome</keyword>
<comment type="subcellular location">
    <subcellularLocation>
        <location evidence="1">Cell envelope</location>
    </subcellularLocation>
</comment>
<comment type="caution">
    <text evidence="7">The sequence shown here is derived from an EMBL/GenBank/DDBJ whole genome shotgun (WGS) entry which is preliminary data.</text>
</comment>
<dbReference type="InterPro" id="IPR000866">
    <property type="entry name" value="AhpC/TSA"/>
</dbReference>
<reference evidence="7" key="1">
    <citation type="journal article" date="2014" name="Int. J. Syst. Evol. Microbiol.">
        <title>Complete genome sequence of Corynebacterium casei LMG S-19264T (=DSM 44701T), isolated from a smear-ripened cheese.</title>
        <authorList>
            <consortium name="US DOE Joint Genome Institute (JGI-PGF)"/>
            <person name="Walter F."/>
            <person name="Albersmeier A."/>
            <person name="Kalinowski J."/>
            <person name="Ruckert C."/>
        </authorList>
    </citation>
    <scope>NUCLEOTIDE SEQUENCE</scope>
    <source>
        <strain evidence="7">CGMCC 1.15447</strain>
    </source>
</reference>
<sequence>MTRFSLGRFLLVLFIFCFMITGSAAVFAQTTSLNPSAHAALAEGAQFEQRHQLSSALDSDRRALKLAGGVCAECYEAVIKLQLRMELPKDAVSSASAWSAHASTPVERSQAELLEARSLMAFYGQKPKDSLLRQADDVLKQASIDNPSDPAIHLLRGRVLATLKMDAEAKDEFSACAASSGATPVECLRAKNFAHDPSLARGEQAPEFTITRPDGTVVTLDSLAGKVVLIDFWATWCPPCNRDRDYIQSIAEEFQKGNFVLLGISSDKNETVWKNYLKDNDMLGIQVRDSFDGINDLFHVEGIPTYIVLDGNGMVRLRVTGPEGDIRGKVRALLASDTSTSKQQTATSAGSKSQ</sequence>
<dbReference type="SUPFAM" id="SSF52833">
    <property type="entry name" value="Thioredoxin-like"/>
    <property type="match status" value="1"/>
</dbReference>
<name>A0A916RSJ7_9BACT</name>
<dbReference type="GO" id="GO:0006950">
    <property type="term" value="P:response to stress"/>
    <property type="evidence" value="ECO:0007669"/>
    <property type="project" value="UniProtKB-ARBA"/>
</dbReference>
<dbReference type="Pfam" id="PF00578">
    <property type="entry name" value="AhpC-TSA"/>
    <property type="match status" value="1"/>
</dbReference>
<dbReference type="InterPro" id="IPR050553">
    <property type="entry name" value="Thioredoxin_ResA/DsbE_sf"/>
</dbReference>
<evidence type="ECO:0000256" key="5">
    <source>
        <dbReference type="SAM" id="SignalP"/>
    </source>
</evidence>
<accession>A0A916RSJ7</accession>
<reference evidence="7" key="2">
    <citation type="submission" date="2020-09" db="EMBL/GenBank/DDBJ databases">
        <authorList>
            <person name="Sun Q."/>
            <person name="Zhou Y."/>
        </authorList>
    </citation>
    <scope>NUCLEOTIDE SEQUENCE</scope>
    <source>
        <strain evidence="7">CGMCC 1.15447</strain>
    </source>
</reference>
<dbReference type="GO" id="GO:0016491">
    <property type="term" value="F:oxidoreductase activity"/>
    <property type="evidence" value="ECO:0007669"/>
    <property type="project" value="InterPro"/>
</dbReference>
<dbReference type="PROSITE" id="PS51352">
    <property type="entry name" value="THIOREDOXIN_2"/>
    <property type="match status" value="1"/>
</dbReference>
<keyword evidence="3" id="KW-1015">Disulfide bond</keyword>
<proteinExistence type="predicted"/>
<dbReference type="CDD" id="cd02966">
    <property type="entry name" value="TlpA_like_family"/>
    <property type="match status" value="1"/>
</dbReference>
<evidence type="ECO:0000256" key="2">
    <source>
        <dbReference type="ARBA" id="ARBA00022748"/>
    </source>
</evidence>
<keyword evidence="4" id="KW-0676">Redox-active center</keyword>
<dbReference type="InterPro" id="IPR036249">
    <property type="entry name" value="Thioredoxin-like_sf"/>
</dbReference>
<feature type="domain" description="Thioredoxin" evidence="6">
    <location>
        <begin position="199"/>
        <end position="335"/>
    </location>
</feature>
<evidence type="ECO:0000259" key="6">
    <source>
        <dbReference type="PROSITE" id="PS51352"/>
    </source>
</evidence>
<dbReference type="Gene3D" id="1.25.40.10">
    <property type="entry name" value="Tetratricopeptide repeat domain"/>
    <property type="match status" value="1"/>
</dbReference>
<dbReference type="GO" id="GO:0017004">
    <property type="term" value="P:cytochrome complex assembly"/>
    <property type="evidence" value="ECO:0007669"/>
    <property type="project" value="UniProtKB-KW"/>
</dbReference>
<dbReference type="InterPro" id="IPR013766">
    <property type="entry name" value="Thioredoxin_domain"/>
</dbReference>